<dbReference type="EMBL" id="CP034539">
    <property type="protein sequence ID" value="AZQ37162.1"/>
    <property type="molecule type" value="Genomic_DNA"/>
</dbReference>
<feature type="transmembrane region" description="Helical" evidence="1">
    <location>
        <begin position="20"/>
        <end position="42"/>
    </location>
</feature>
<sequence>MRVRWRAVRTRLRASHPIVVLRWLRAGILGMVVLTALLYVVVANRAGDQAEAVRRTDGAIRQIVEAQGYAGTAKGALDLAIRTDAEELTGPGADFTNATAQVSALLTSAAEGNADRNEGRRHFQFVQGQLTTCAQLANRVVSEGPKCVWAEHARVADRTAEDGTAEVPFTGGLIQSLHDLEAIETAARDRQREARWLNPLLLWPLLTVPVAAMLLLVCATGYVVARHFRQYPSPALGLALLLTASVALTTCLRCRDGDADEWVMAIMLPLLVAAGALTYVGFKHRLAEYRFPHA</sequence>
<keyword evidence="3" id="KW-1185">Reference proteome</keyword>
<name>A0A3Q9EVW1_9ACTN</name>
<dbReference type="Proteomes" id="UP000280298">
    <property type="component" value="Chromosome"/>
</dbReference>
<keyword evidence="1" id="KW-0472">Membrane</keyword>
<evidence type="ECO:0000313" key="3">
    <source>
        <dbReference type="Proteomes" id="UP000280298"/>
    </source>
</evidence>
<proteinExistence type="predicted"/>
<keyword evidence="1" id="KW-0812">Transmembrane</keyword>
<evidence type="ECO:0000313" key="2">
    <source>
        <dbReference type="EMBL" id="AZQ37162.1"/>
    </source>
</evidence>
<evidence type="ECO:0000256" key="1">
    <source>
        <dbReference type="SAM" id="Phobius"/>
    </source>
</evidence>
<accession>A0A3Q9EVW1</accession>
<dbReference type="AlphaFoldDB" id="A0A3Q9EVW1"/>
<keyword evidence="1" id="KW-1133">Transmembrane helix</keyword>
<organism evidence="2 3">
    <name type="scientific">Streptomyces cyaneochromogenes</name>
    <dbReference type="NCBI Taxonomy" id="2496836"/>
    <lineage>
        <taxon>Bacteria</taxon>
        <taxon>Bacillati</taxon>
        <taxon>Actinomycetota</taxon>
        <taxon>Actinomycetes</taxon>
        <taxon>Kitasatosporales</taxon>
        <taxon>Streptomycetaceae</taxon>
        <taxon>Streptomyces</taxon>
    </lineage>
</organism>
<feature type="transmembrane region" description="Helical" evidence="1">
    <location>
        <begin position="262"/>
        <end position="282"/>
    </location>
</feature>
<feature type="transmembrane region" description="Helical" evidence="1">
    <location>
        <begin position="231"/>
        <end position="250"/>
    </location>
</feature>
<gene>
    <name evidence="2" type="ORF">EJ357_30020</name>
</gene>
<feature type="transmembrane region" description="Helical" evidence="1">
    <location>
        <begin position="200"/>
        <end position="225"/>
    </location>
</feature>
<dbReference type="OrthoDB" id="4221276at2"/>
<protein>
    <submittedName>
        <fullName evidence="2">Uncharacterized protein</fullName>
    </submittedName>
</protein>
<dbReference type="KEGG" id="scya:EJ357_30020"/>
<reference evidence="2 3" key="1">
    <citation type="journal article" date="2019" name="Int. J. Syst. Evol. Microbiol.">
        <title>Streptomyces cyaneochromogenes sp. nov., a blue pigment-producing actinomycete from manganese-contaminated soil.</title>
        <authorList>
            <person name="Tang X."/>
            <person name="Zhao J."/>
            <person name="Li K."/>
            <person name="Chen Z."/>
            <person name="Sun Y."/>
            <person name="Gao J."/>
        </authorList>
    </citation>
    <scope>NUCLEOTIDE SEQUENCE [LARGE SCALE GENOMIC DNA]</scope>
    <source>
        <strain evidence="2 3">MK-45</strain>
    </source>
</reference>